<dbReference type="InterPro" id="IPR000436">
    <property type="entry name" value="Sushi_SCR_CCP_dom"/>
</dbReference>
<evidence type="ECO:0000256" key="3">
    <source>
        <dbReference type="ARBA" id="ARBA00022737"/>
    </source>
</evidence>
<sequence>MLVPMTIVFIFCIFCALGHNVYSNSEQNRALPNSRSVFVCKRPAVPWLRDLPPRPRIINPARVCDGKVDCPLGDDETCTTCGDPPHVPSSFRTDSQTFFPTGAVVTYSCHSGFVLGEVESVICDRSGSWSKAPSCKKQCDPIPQLVNGLMDTYIETLVTGAVVTFSCVPGFAPLRNNFLRCDSSGSWFGTPVCQPVCPVSNLPTVANAQRQAVTDPLTVGMVVTYTCNSGYSPAAGTNSIFTCDRNGQWTGNAACLPFCLVSNLPTVVNAQRQTLTDPLTAGSSAIYSCKDGFAPAPGTSTTFTCDANGQWTGTAACLPICPVSNLPPVVHAQHPTVTDPLTVGTVITYICEDGYIPTPGINMSFTCDSFGQWSGIATCLPVCSVASVPVVTNAKHSVVIAPLAVGTLVTYICDTGYSPATESKMSYTCDEMRQWNGSASCLPRCTNPVNTSDGRSWRLCDGDGPGFSNPKKGRIEVQVDGVWGTVCDDGVTNWRNRNLDIACKTFGYSGSNGLNRRAAFFGQGVGPIHMDDVSCTGTEAFLTQCPYTRISNCNHCADQGVECL</sequence>
<dbReference type="Gene3D" id="4.10.400.10">
    <property type="entry name" value="Low-density Lipoprotein Receptor"/>
    <property type="match status" value="1"/>
</dbReference>
<evidence type="ECO:0000256" key="4">
    <source>
        <dbReference type="ARBA" id="ARBA00023157"/>
    </source>
</evidence>
<evidence type="ECO:0000256" key="8">
    <source>
        <dbReference type="SAM" id="SignalP"/>
    </source>
</evidence>
<dbReference type="AlphaFoldDB" id="A0A9D4S1G0"/>
<keyword evidence="2 8" id="KW-0732">Signal</keyword>
<proteinExistence type="predicted"/>
<comment type="caution">
    <text evidence="6">Lacks conserved residue(s) required for the propagation of feature annotation.</text>
</comment>
<dbReference type="CDD" id="cd00033">
    <property type="entry name" value="CCP"/>
    <property type="match status" value="6"/>
</dbReference>
<evidence type="ECO:0000259" key="10">
    <source>
        <dbReference type="PROSITE" id="PS50923"/>
    </source>
</evidence>
<feature type="domain" description="Sushi" evidence="10">
    <location>
        <begin position="195"/>
        <end position="261"/>
    </location>
</feature>
<dbReference type="InterPro" id="IPR050350">
    <property type="entry name" value="Compl-Cell_Adhes-Reg"/>
</dbReference>
<keyword evidence="12" id="KW-1185">Reference proteome</keyword>
<dbReference type="SUPFAM" id="SSF56487">
    <property type="entry name" value="SRCR-like"/>
    <property type="match status" value="1"/>
</dbReference>
<evidence type="ECO:0008006" key="13">
    <source>
        <dbReference type="Google" id="ProtNLM"/>
    </source>
</evidence>
<dbReference type="PANTHER" id="PTHR19325">
    <property type="entry name" value="COMPLEMENT COMPONENT-RELATED SUSHI DOMAIN-CONTAINING"/>
    <property type="match status" value="1"/>
</dbReference>
<keyword evidence="5" id="KW-0325">Glycoprotein</keyword>
<dbReference type="Proteomes" id="UP000828390">
    <property type="component" value="Unassembled WGS sequence"/>
</dbReference>
<feature type="signal peptide" evidence="8">
    <location>
        <begin position="1"/>
        <end position="18"/>
    </location>
</feature>
<keyword evidence="4 6" id="KW-1015">Disulfide bond</keyword>
<dbReference type="InterPro" id="IPR035976">
    <property type="entry name" value="Sushi/SCR/CCP_sf"/>
</dbReference>
<feature type="domain" description="Sushi" evidence="10">
    <location>
        <begin position="79"/>
        <end position="137"/>
    </location>
</feature>
<evidence type="ECO:0000313" key="11">
    <source>
        <dbReference type="EMBL" id="KAH3886337.1"/>
    </source>
</evidence>
<dbReference type="Pfam" id="PF00530">
    <property type="entry name" value="SRCR"/>
    <property type="match status" value="1"/>
</dbReference>
<dbReference type="SUPFAM" id="SSF57535">
    <property type="entry name" value="Complement control module/SCR domain"/>
    <property type="match status" value="6"/>
</dbReference>
<dbReference type="FunFam" id="3.10.250.10:FF:000001">
    <property type="entry name" value="Lysyl oxidase 4 isoform X1"/>
    <property type="match status" value="1"/>
</dbReference>
<protein>
    <recommendedName>
        <fullName evidence="13">Sushi, von Willebrand factor type A, EGF and pentraxin domain-containing protein 1-like</fullName>
    </recommendedName>
</protein>
<dbReference type="PROSITE" id="PS50923">
    <property type="entry name" value="SUSHI"/>
    <property type="match status" value="3"/>
</dbReference>
<feature type="domain" description="Sushi" evidence="10">
    <location>
        <begin position="319"/>
        <end position="385"/>
    </location>
</feature>
<dbReference type="SMART" id="SM00032">
    <property type="entry name" value="CCP"/>
    <property type="match status" value="6"/>
</dbReference>
<dbReference type="PROSITE" id="PS50287">
    <property type="entry name" value="SRCR_2"/>
    <property type="match status" value="1"/>
</dbReference>
<evidence type="ECO:0000256" key="2">
    <source>
        <dbReference type="ARBA" id="ARBA00022729"/>
    </source>
</evidence>
<keyword evidence="3" id="KW-0677">Repeat</keyword>
<reference evidence="11" key="1">
    <citation type="journal article" date="2019" name="bioRxiv">
        <title>The Genome of the Zebra Mussel, Dreissena polymorpha: A Resource for Invasive Species Research.</title>
        <authorList>
            <person name="McCartney M.A."/>
            <person name="Auch B."/>
            <person name="Kono T."/>
            <person name="Mallez S."/>
            <person name="Zhang Y."/>
            <person name="Obille A."/>
            <person name="Becker A."/>
            <person name="Abrahante J.E."/>
            <person name="Garbe J."/>
            <person name="Badalamenti J.P."/>
            <person name="Herman A."/>
            <person name="Mangelson H."/>
            <person name="Liachko I."/>
            <person name="Sullivan S."/>
            <person name="Sone E.D."/>
            <person name="Koren S."/>
            <person name="Silverstein K.A.T."/>
            <person name="Beckman K.B."/>
            <person name="Gohl D.M."/>
        </authorList>
    </citation>
    <scope>NUCLEOTIDE SEQUENCE</scope>
    <source>
        <strain evidence="11">Duluth1</strain>
        <tissue evidence="11">Whole animal</tissue>
    </source>
</reference>
<gene>
    <name evidence="11" type="ORF">DPMN_010343</name>
</gene>
<dbReference type="Gene3D" id="2.10.70.10">
    <property type="entry name" value="Complement Module, domain 1"/>
    <property type="match status" value="6"/>
</dbReference>
<dbReference type="InterPro" id="IPR036772">
    <property type="entry name" value="SRCR-like_dom_sf"/>
</dbReference>
<dbReference type="EMBL" id="JAIWYP010000001">
    <property type="protein sequence ID" value="KAH3886337.1"/>
    <property type="molecule type" value="Genomic_DNA"/>
</dbReference>
<organism evidence="11 12">
    <name type="scientific">Dreissena polymorpha</name>
    <name type="common">Zebra mussel</name>
    <name type="synonym">Mytilus polymorpha</name>
    <dbReference type="NCBI Taxonomy" id="45954"/>
    <lineage>
        <taxon>Eukaryota</taxon>
        <taxon>Metazoa</taxon>
        <taxon>Spiralia</taxon>
        <taxon>Lophotrochozoa</taxon>
        <taxon>Mollusca</taxon>
        <taxon>Bivalvia</taxon>
        <taxon>Autobranchia</taxon>
        <taxon>Heteroconchia</taxon>
        <taxon>Euheterodonta</taxon>
        <taxon>Imparidentia</taxon>
        <taxon>Neoheterodontei</taxon>
        <taxon>Myida</taxon>
        <taxon>Dreissenoidea</taxon>
        <taxon>Dreissenidae</taxon>
        <taxon>Dreissena</taxon>
    </lineage>
</organism>
<name>A0A9D4S1G0_DREPO</name>
<feature type="domain" description="SRCR" evidence="9">
    <location>
        <begin position="457"/>
        <end position="564"/>
    </location>
</feature>
<keyword evidence="1 7" id="KW-0768">Sushi</keyword>
<evidence type="ECO:0000313" key="12">
    <source>
        <dbReference type="Proteomes" id="UP000828390"/>
    </source>
</evidence>
<reference evidence="11" key="2">
    <citation type="submission" date="2020-11" db="EMBL/GenBank/DDBJ databases">
        <authorList>
            <person name="McCartney M.A."/>
            <person name="Auch B."/>
            <person name="Kono T."/>
            <person name="Mallez S."/>
            <person name="Becker A."/>
            <person name="Gohl D.M."/>
            <person name="Silverstein K.A.T."/>
            <person name="Koren S."/>
            <person name="Bechman K.B."/>
            <person name="Herman A."/>
            <person name="Abrahante J.E."/>
            <person name="Garbe J."/>
        </authorList>
    </citation>
    <scope>NUCLEOTIDE SEQUENCE</scope>
    <source>
        <strain evidence="11">Duluth1</strain>
        <tissue evidence="11">Whole animal</tissue>
    </source>
</reference>
<dbReference type="Gene3D" id="3.10.250.10">
    <property type="entry name" value="SRCR-like domain"/>
    <property type="match status" value="1"/>
</dbReference>
<dbReference type="InterPro" id="IPR036055">
    <property type="entry name" value="LDL_receptor-like_sf"/>
</dbReference>
<evidence type="ECO:0000259" key="9">
    <source>
        <dbReference type="PROSITE" id="PS50287"/>
    </source>
</evidence>
<evidence type="ECO:0000256" key="1">
    <source>
        <dbReference type="ARBA" id="ARBA00022659"/>
    </source>
</evidence>
<comment type="caution">
    <text evidence="11">The sequence shown here is derived from an EMBL/GenBank/DDBJ whole genome shotgun (WGS) entry which is preliminary data.</text>
</comment>
<dbReference type="GO" id="GO:0016020">
    <property type="term" value="C:membrane"/>
    <property type="evidence" value="ECO:0007669"/>
    <property type="project" value="InterPro"/>
</dbReference>
<evidence type="ECO:0000256" key="7">
    <source>
        <dbReference type="PROSITE-ProRule" id="PRU00302"/>
    </source>
</evidence>
<evidence type="ECO:0000256" key="5">
    <source>
        <dbReference type="ARBA" id="ARBA00023180"/>
    </source>
</evidence>
<dbReference type="OrthoDB" id="422749at2759"/>
<dbReference type="PANTHER" id="PTHR19325:SF575">
    <property type="entry name" value="LOCOMOTION-RELATED PROTEIN HIKARU GENKI"/>
    <property type="match status" value="1"/>
</dbReference>
<dbReference type="InterPro" id="IPR001190">
    <property type="entry name" value="SRCR"/>
</dbReference>
<evidence type="ECO:0000256" key="6">
    <source>
        <dbReference type="PROSITE-ProRule" id="PRU00196"/>
    </source>
</evidence>
<accession>A0A9D4S1G0</accession>
<dbReference type="Pfam" id="PF00084">
    <property type="entry name" value="Sushi"/>
    <property type="match status" value="6"/>
</dbReference>
<feature type="chain" id="PRO_5038778657" description="Sushi, von Willebrand factor type A, EGF and pentraxin domain-containing protein 1-like" evidence="8">
    <location>
        <begin position="19"/>
        <end position="564"/>
    </location>
</feature>
<dbReference type="SMART" id="SM00202">
    <property type="entry name" value="SR"/>
    <property type="match status" value="1"/>
</dbReference>
<feature type="disulfide bond" evidence="6">
    <location>
        <begin position="535"/>
        <end position="545"/>
    </location>
</feature>